<comment type="caution">
    <text evidence="2">The sequence shown here is derived from an EMBL/GenBank/DDBJ whole genome shotgun (WGS) entry which is preliminary data.</text>
</comment>
<dbReference type="PANTHER" id="PTHR13136">
    <property type="entry name" value="TESTIS DEVELOPMENT PROTEIN PRTD"/>
    <property type="match status" value="1"/>
</dbReference>
<dbReference type="Gene3D" id="3.40.50.1820">
    <property type="entry name" value="alpha/beta hydrolase"/>
    <property type="match status" value="1"/>
</dbReference>
<keyword evidence="3" id="KW-1185">Reference proteome</keyword>
<proteinExistence type="predicted"/>
<name>A0AAN8PZR2_PATCE</name>
<evidence type="ECO:0000313" key="3">
    <source>
        <dbReference type="Proteomes" id="UP001347796"/>
    </source>
</evidence>
<dbReference type="Pfam" id="PF20408">
    <property type="entry name" value="Abhydrolase_11"/>
    <property type="match status" value="1"/>
</dbReference>
<evidence type="ECO:0000313" key="2">
    <source>
        <dbReference type="EMBL" id="KAK6182636.1"/>
    </source>
</evidence>
<reference evidence="2 3" key="1">
    <citation type="submission" date="2024-01" db="EMBL/GenBank/DDBJ databases">
        <title>The genome of the rayed Mediterranean limpet Patella caerulea (Linnaeus, 1758).</title>
        <authorList>
            <person name="Anh-Thu Weber A."/>
            <person name="Halstead-Nussloch G."/>
        </authorList>
    </citation>
    <scope>NUCLEOTIDE SEQUENCE [LARGE SCALE GENOMIC DNA]</scope>
    <source>
        <strain evidence="2">AATW-2023a</strain>
        <tissue evidence="2">Whole specimen</tissue>
    </source>
</reference>
<dbReference type="EMBL" id="JAZGQO010000007">
    <property type="protein sequence ID" value="KAK6182636.1"/>
    <property type="molecule type" value="Genomic_DNA"/>
</dbReference>
<dbReference type="InterPro" id="IPR029058">
    <property type="entry name" value="AB_hydrolase_fold"/>
</dbReference>
<protein>
    <recommendedName>
        <fullName evidence="1">KANL3/Tex30 alpha/beta hydrolase-like domain-containing protein</fullName>
    </recommendedName>
</protein>
<dbReference type="SUPFAM" id="SSF53474">
    <property type="entry name" value="alpha/beta-Hydrolases"/>
    <property type="match status" value="1"/>
</dbReference>
<dbReference type="AlphaFoldDB" id="A0AAN8PZR2"/>
<evidence type="ECO:0000259" key="1">
    <source>
        <dbReference type="Pfam" id="PF20408"/>
    </source>
</evidence>
<dbReference type="InterPro" id="IPR046879">
    <property type="entry name" value="KANL3/Tex30_Abhydrolase"/>
</dbReference>
<sequence>MDSKNEEVEIEINKRSYPAIVTVCNTVKTNCGFILTHGAGGDMNTKQLILFSDHLAKHGFLVLRFTCKGLNLTYRNKIYLGVLKYLHESDYGLQHCILGGRSMGSRSAVDVANQIIDTELHTFVKGVVCISYPLYQPKQKDKLRDVPLKELKLPVLFISGSEDEMCEQNLLIKTVSNLEKTDFLWIKGALHSLEGKDIVLEDTVQKSTDTIQSWYHDIVMEDKTKTDIVGKRKNERDMATTCTKKKK</sequence>
<accession>A0AAN8PZR2</accession>
<organism evidence="2 3">
    <name type="scientific">Patella caerulea</name>
    <name type="common">Rayed Mediterranean limpet</name>
    <dbReference type="NCBI Taxonomy" id="87958"/>
    <lineage>
        <taxon>Eukaryota</taxon>
        <taxon>Metazoa</taxon>
        <taxon>Spiralia</taxon>
        <taxon>Lophotrochozoa</taxon>
        <taxon>Mollusca</taxon>
        <taxon>Gastropoda</taxon>
        <taxon>Patellogastropoda</taxon>
        <taxon>Patelloidea</taxon>
        <taxon>Patellidae</taxon>
        <taxon>Patella</taxon>
    </lineage>
</organism>
<dbReference type="Proteomes" id="UP001347796">
    <property type="component" value="Unassembled WGS sequence"/>
</dbReference>
<dbReference type="PANTHER" id="PTHR13136:SF11">
    <property type="entry name" value="TESTIS-EXPRESSED PROTEIN 30"/>
    <property type="match status" value="1"/>
</dbReference>
<gene>
    <name evidence="2" type="ORF">SNE40_010276</name>
</gene>
<feature type="domain" description="KANL3/Tex30 alpha/beta hydrolase-like" evidence="1">
    <location>
        <begin position="33"/>
        <end position="197"/>
    </location>
</feature>
<dbReference type="InterPro" id="IPR026555">
    <property type="entry name" value="NSL3/Tex30"/>
</dbReference>